<reference evidence="2 3" key="1">
    <citation type="submission" date="2019-07" db="EMBL/GenBank/DDBJ databases">
        <authorList>
            <person name="Zhu P."/>
        </authorList>
    </citation>
    <scope>NUCLEOTIDE SEQUENCE [LARGE SCALE GENOMIC DNA]</scope>
    <source>
        <strain evidence="2 3">SSL-25</strain>
    </source>
</reference>
<organism evidence="2 3">
    <name type="scientific">Streptomyces qinzhouensis</name>
    <dbReference type="NCBI Taxonomy" id="2599401"/>
    <lineage>
        <taxon>Bacteria</taxon>
        <taxon>Bacillati</taxon>
        <taxon>Actinomycetota</taxon>
        <taxon>Actinomycetes</taxon>
        <taxon>Kitasatosporales</taxon>
        <taxon>Streptomycetaceae</taxon>
        <taxon>Streptomyces</taxon>
    </lineage>
</organism>
<dbReference type="SMART" id="SM00054">
    <property type="entry name" value="EFh"/>
    <property type="match status" value="4"/>
</dbReference>
<gene>
    <name evidence="2" type="ORF">FQU76_30425</name>
</gene>
<dbReference type="GO" id="GO:0005509">
    <property type="term" value="F:calcium ion binding"/>
    <property type="evidence" value="ECO:0007669"/>
    <property type="project" value="InterPro"/>
</dbReference>
<dbReference type="AlphaFoldDB" id="A0A5B8IR61"/>
<dbReference type="InterPro" id="IPR002048">
    <property type="entry name" value="EF_hand_dom"/>
</dbReference>
<name>A0A5B8IR61_9ACTN</name>
<keyword evidence="3" id="KW-1185">Reference proteome</keyword>
<dbReference type="Proteomes" id="UP000320580">
    <property type="component" value="Chromosome"/>
</dbReference>
<dbReference type="Pfam" id="PF13499">
    <property type="entry name" value="EF-hand_7"/>
    <property type="match status" value="1"/>
</dbReference>
<accession>A0A5B8IR61</accession>
<dbReference type="PROSITE" id="PS50222">
    <property type="entry name" value="EF_HAND_2"/>
    <property type="match status" value="3"/>
</dbReference>
<dbReference type="PROSITE" id="PS00018">
    <property type="entry name" value="EF_HAND_1"/>
    <property type="match status" value="2"/>
</dbReference>
<protein>
    <submittedName>
        <fullName evidence="2">Calcium-binding protein</fullName>
    </submittedName>
</protein>
<feature type="domain" description="EF-hand" evidence="1">
    <location>
        <begin position="58"/>
        <end position="93"/>
    </location>
</feature>
<dbReference type="EMBL" id="CP042266">
    <property type="protein sequence ID" value="QDY80109.1"/>
    <property type="molecule type" value="Genomic_DNA"/>
</dbReference>
<evidence type="ECO:0000313" key="2">
    <source>
        <dbReference type="EMBL" id="QDY80109.1"/>
    </source>
</evidence>
<evidence type="ECO:0000259" key="1">
    <source>
        <dbReference type="PROSITE" id="PS50222"/>
    </source>
</evidence>
<dbReference type="RefSeq" id="WP_146483506.1">
    <property type="nucleotide sequence ID" value="NZ_CP042266.1"/>
</dbReference>
<dbReference type="KEGG" id="sqz:FQU76_30425"/>
<feature type="domain" description="EF-hand" evidence="1">
    <location>
        <begin position="7"/>
        <end position="42"/>
    </location>
</feature>
<dbReference type="InterPro" id="IPR011992">
    <property type="entry name" value="EF-hand-dom_pair"/>
</dbReference>
<dbReference type="OrthoDB" id="7356823at2"/>
<proteinExistence type="predicted"/>
<sequence length="188" mass="21000">MPEISGFLERKLARRFVTYDTDRDGFVEREDFEIAVRRLGTAFGREEGAADLERLRELALGLWEHLVRVADTDGNGRIDEGEYRVAFAAGLLVTPASFDAGYIPFLDALMDVVDGDGDGRLTRDEQVRWTGALMGMPEGDAREVFGRLDRDGDGLIHRDDLLEAIRGYYFDEDPHGPGAWLLGPLDHG</sequence>
<feature type="domain" description="EF-hand" evidence="1">
    <location>
        <begin position="136"/>
        <end position="171"/>
    </location>
</feature>
<evidence type="ECO:0000313" key="3">
    <source>
        <dbReference type="Proteomes" id="UP000320580"/>
    </source>
</evidence>
<dbReference type="InterPro" id="IPR018247">
    <property type="entry name" value="EF_Hand_1_Ca_BS"/>
</dbReference>
<dbReference type="Gene3D" id="1.10.238.10">
    <property type="entry name" value="EF-hand"/>
    <property type="match status" value="1"/>
</dbReference>
<dbReference type="SUPFAM" id="SSF47473">
    <property type="entry name" value="EF-hand"/>
    <property type="match status" value="1"/>
</dbReference>
<dbReference type="Pfam" id="PF13202">
    <property type="entry name" value="EF-hand_5"/>
    <property type="match status" value="1"/>
</dbReference>